<evidence type="ECO:0000313" key="2">
    <source>
        <dbReference type="EMBL" id="OPA81483.1"/>
    </source>
</evidence>
<protein>
    <submittedName>
        <fullName evidence="2">Uncharacterized protein</fullName>
    </submittedName>
</protein>
<gene>
    <name evidence="2" type="ORF">BVG16_04015</name>
</gene>
<dbReference type="AlphaFoldDB" id="A0A1T2XP80"/>
<dbReference type="RefSeq" id="WP_078497221.1">
    <property type="nucleotide sequence ID" value="NZ_MSZX01000001.1"/>
</dbReference>
<dbReference type="EMBL" id="MSZX01000001">
    <property type="protein sequence ID" value="OPA81483.1"/>
    <property type="molecule type" value="Genomic_DNA"/>
</dbReference>
<sequence length="181" mass="20144">MKIRMKPLAVTLVVSMAVLFGGWFLYQNVAIQSPVEQIAKDVSHVSQAKANITSDKIQLSIQVQPDANIRQVVERIQQESKSALSNKKLEIVVTNPSSQALDDWWSKALFPVAQAMENKQYTEIPKALEQASASMNQDQFKANAEMDEHNVYISLTDGTASKYIILPRQGQSVGVWPNENA</sequence>
<keyword evidence="3" id="KW-1185">Reference proteome</keyword>
<keyword evidence="1" id="KW-0812">Transmembrane</keyword>
<feature type="transmembrane region" description="Helical" evidence="1">
    <location>
        <begin position="7"/>
        <end position="26"/>
    </location>
</feature>
<keyword evidence="1" id="KW-1133">Transmembrane helix</keyword>
<proteinExistence type="predicted"/>
<dbReference type="STRING" id="1324314.BVG16_04015"/>
<dbReference type="Proteomes" id="UP000190188">
    <property type="component" value="Unassembled WGS sequence"/>
</dbReference>
<evidence type="ECO:0000313" key="3">
    <source>
        <dbReference type="Proteomes" id="UP000190188"/>
    </source>
</evidence>
<keyword evidence="1" id="KW-0472">Membrane</keyword>
<organism evidence="2 3">
    <name type="scientific">Paenibacillus selenitireducens</name>
    <dbReference type="NCBI Taxonomy" id="1324314"/>
    <lineage>
        <taxon>Bacteria</taxon>
        <taxon>Bacillati</taxon>
        <taxon>Bacillota</taxon>
        <taxon>Bacilli</taxon>
        <taxon>Bacillales</taxon>
        <taxon>Paenibacillaceae</taxon>
        <taxon>Paenibacillus</taxon>
    </lineage>
</organism>
<reference evidence="2 3" key="1">
    <citation type="submission" date="2017-01" db="EMBL/GenBank/DDBJ databases">
        <title>Genome analysis of Paenibacillus selenitrireducens ES3-24.</title>
        <authorList>
            <person name="Xu D."/>
            <person name="Yao R."/>
            <person name="Zheng S."/>
        </authorList>
    </citation>
    <scope>NUCLEOTIDE SEQUENCE [LARGE SCALE GENOMIC DNA]</scope>
    <source>
        <strain evidence="2 3">ES3-24</strain>
    </source>
</reference>
<evidence type="ECO:0000256" key="1">
    <source>
        <dbReference type="SAM" id="Phobius"/>
    </source>
</evidence>
<comment type="caution">
    <text evidence="2">The sequence shown here is derived from an EMBL/GenBank/DDBJ whole genome shotgun (WGS) entry which is preliminary data.</text>
</comment>
<dbReference type="OrthoDB" id="2652483at2"/>
<name>A0A1T2XP80_9BACL</name>
<accession>A0A1T2XP80</accession>